<reference evidence="1" key="1">
    <citation type="submission" date="2022-11" db="EMBL/GenBank/DDBJ databases">
        <title>Genome Sequence of Nemania bipapillata.</title>
        <authorList>
            <person name="Buettner E."/>
        </authorList>
    </citation>
    <scope>NUCLEOTIDE SEQUENCE</scope>
    <source>
        <strain evidence="1">CP14</strain>
    </source>
</reference>
<keyword evidence="2" id="KW-1185">Reference proteome</keyword>
<evidence type="ECO:0000313" key="2">
    <source>
        <dbReference type="Proteomes" id="UP001153334"/>
    </source>
</evidence>
<dbReference type="Proteomes" id="UP001153334">
    <property type="component" value="Unassembled WGS sequence"/>
</dbReference>
<dbReference type="EMBL" id="JAPESX010000237">
    <property type="protein sequence ID" value="KAJ8122404.1"/>
    <property type="molecule type" value="Genomic_DNA"/>
</dbReference>
<comment type="caution">
    <text evidence="1">The sequence shown here is derived from an EMBL/GenBank/DDBJ whole genome shotgun (WGS) entry which is preliminary data.</text>
</comment>
<protein>
    <submittedName>
        <fullName evidence="1">Uncharacterized protein</fullName>
    </submittedName>
</protein>
<evidence type="ECO:0000313" key="1">
    <source>
        <dbReference type="EMBL" id="KAJ8122404.1"/>
    </source>
</evidence>
<proteinExistence type="predicted"/>
<sequence>MEGKKEDLDTKIGQLLQLTHDADTSSPAERREQADYQRLEDLSVTTTSGDTLVIVKFPPGNFVNCHGWKWETKEFFMDSQQLLATGSSVFAEKLSPEGQVHARRCLDRDAKPHLYAKYILNLTPPVEGDELAAQVAQLSLSEGVRDWWKQHFVSNISQFLVYGHDDICPQHIEALISEAGVNVRRHEYLMGIASLTCPTTREIADYCPIRHRAAILRLLLAIAHGELVLNSAPRTVTMAVVAKTLDCANVVTDSVLSWLIAEPNQNFIDINPEEALNISWMLQLPAVARVAFRVLVVERAVDILGMNMTGDTNRQRLSVFGRPRGTVGEEPETCIQHAAQRLGQRVEELLTRLKSDDVHTFLGISEWPDDNPDMCRRLRNYIHRIVELAEVKPIGFGCDMTLYDKNRSRYAPVTDFVPTKIVYQAFTSAQRILTSPFWCELSKLADSYETMERYFREELKPSARLFDSTTPETQQPDAEFDIYGCLPSSR</sequence>
<organism evidence="1 2">
    <name type="scientific">Nemania bipapillata</name>
    <dbReference type="NCBI Taxonomy" id="110536"/>
    <lineage>
        <taxon>Eukaryota</taxon>
        <taxon>Fungi</taxon>
        <taxon>Dikarya</taxon>
        <taxon>Ascomycota</taxon>
        <taxon>Pezizomycotina</taxon>
        <taxon>Sordariomycetes</taxon>
        <taxon>Xylariomycetidae</taxon>
        <taxon>Xylariales</taxon>
        <taxon>Xylariaceae</taxon>
        <taxon>Nemania</taxon>
    </lineage>
</organism>
<gene>
    <name evidence="1" type="ORF">ONZ43_g1393</name>
</gene>
<accession>A0ACC2J4L3</accession>
<name>A0ACC2J4L3_9PEZI</name>